<evidence type="ECO:0000256" key="9">
    <source>
        <dbReference type="PIRSR" id="PIRSR036696-1"/>
    </source>
</evidence>
<feature type="active site" description="Proton acceptor" evidence="9">
    <location>
        <position position="197"/>
    </location>
</feature>
<dbReference type="SUPFAM" id="SSF53187">
    <property type="entry name" value="Zn-dependent exopeptidases"/>
    <property type="match status" value="1"/>
</dbReference>
<evidence type="ECO:0000259" key="11">
    <source>
        <dbReference type="Pfam" id="PF07687"/>
    </source>
</evidence>
<dbReference type="Pfam" id="PF07687">
    <property type="entry name" value="M20_dimer"/>
    <property type="match status" value="1"/>
</dbReference>
<evidence type="ECO:0000313" key="13">
    <source>
        <dbReference type="Proteomes" id="UP000591131"/>
    </source>
</evidence>
<protein>
    <recommendedName>
        <fullName evidence="3">N-acyl-aliphatic-L-amino acid amidohydrolase</fullName>
        <ecNumber evidence="3">3.5.1.14</ecNumber>
    </recommendedName>
    <alternativeName>
        <fullName evidence="8">N-acyl-L-amino-acid amidohydrolase</fullName>
    </alternativeName>
</protein>
<dbReference type="Gene3D" id="3.40.630.10">
    <property type="entry name" value="Zn peptidases"/>
    <property type="match status" value="1"/>
</dbReference>
<feature type="binding site" evidence="10">
    <location>
        <position position="438"/>
    </location>
    <ligand>
        <name>Zn(2+)</name>
        <dbReference type="ChEBI" id="CHEBI:29105"/>
        <label>2</label>
    </ligand>
</feature>
<dbReference type="PANTHER" id="PTHR45892">
    <property type="entry name" value="AMINOACYLASE-1"/>
    <property type="match status" value="1"/>
</dbReference>
<proteinExistence type="inferred from homology"/>
<dbReference type="InterPro" id="IPR001261">
    <property type="entry name" value="ArgE/DapE_CS"/>
</dbReference>
<comment type="cofactor">
    <cofactor evidence="10">
        <name>Zn(2+)</name>
        <dbReference type="ChEBI" id="CHEBI:29105"/>
    </cofactor>
    <text evidence="10">Binds 2 Zn(2+) ions per subunit.</text>
</comment>
<evidence type="ECO:0000256" key="1">
    <source>
        <dbReference type="ARBA" id="ARBA00004496"/>
    </source>
</evidence>
<dbReference type="EMBL" id="JAAPAO010000395">
    <property type="protein sequence ID" value="KAF4660943.1"/>
    <property type="molecule type" value="Genomic_DNA"/>
</dbReference>
<feature type="binding site" evidence="10">
    <location>
        <position position="131"/>
    </location>
    <ligand>
        <name>Zn(2+)</name>
        <dbReference type="ChEBI" id="CHEBI:29105"/>
        <label>1</label>
    </ligand>
</feature>
<dbReference type="PANTHER" id="PTHR45892:SF1">
    <property type="entry name" value="AMINOACYLASE-1"/>
    <property type="match status" value="1"/>
</dbReference>
<dbReference type="OrthoDB" id="3064516at2759"/>
<dbReference type="InterPro" id="IPR052083">
    <property type="entry name" value="Aminoacylase-1_M20A"/>
</dbReference>
<evidence type="ECO:0000256" key="8">
    <source>
        <dbReference type="ARBA" id="ARBA00029656"/>
    </source>
</evidence>
<evidence type="ECO:0000256" key="4">
    <source>
        <dbReference type="ARBA" id="ARBA00022490"/>
    </source>
</evidence>
<comment type="subcellular location">
    <subcellularLocation>
        <location evidence="1">Cytoplasm</location>
    </subcellularLocation>
</comment>
<dbReference type="GO" id="GO:0005737">
    <property type="term" value="C:cytoplasm"/>
    <property type="evidence" value="ECO:0007669"/>
    <property type="project" value="UniProtKB-SubCell"/>
</dbReference>
<dbReference type="SUPFAM" id="SSF55031">
    <property type="entry name" value="Bacterial exopeptidase dimerisation domain"/>
    <property type="match status" value="1"/>
</dbReference>
<evidence type="ECO:0000256" key="10">
    <source>
        <dbReference type="PIRSR" id="PIRSR036696-2"/>
    </source>
</evidence>
<keyword evidence="5 10" id="KW-0479">Metal-binding</keyword>
<comment type="similarity">
    <text evidence="2">Belongs to the peptidase M20A family.</text>
</comment>
<keyword evidence="6" id="KW-0378">Hydrolase</keyword>
<dbReference type="PROSITE" id="PS00759">
    <property type="entry name" value="ARGE_DAPE_CPG2_2"/>
    <property type="match status" value="1"/>
</dbReference>
<feature type="binding site" evidence="10">
    <location>
        <position position="163"/>
    </location>
    <ligand>
        <name>Zn(2+)</name>
        <dbReference type="ChEBI" id="CHEBI:29105"/>
        <label>2</label>
    </ligand>
</feature>
<dbReference type="Gene3D" id="1.10.150.900">
    <property type="match status" value="1"/>
</dbReference>
<sequence length="473" mass="51924">MPPAPTQNGKREAVEQACSCEAKRRMAAEVMATTEEGDVTVASNWVSGPLSDDDRESIDRFRELVRIPSISGEGVSNGSYAQCAALLQKWLAEIPRVTNIRSIEYVPGKPVVLATFPGTEPTLKSILLNGHYDVVPVFRQHWETDPFEAVIKDGKIYGRGTQDMKCVLSGYIEGLRHVFADGRQLRRTIHVSLVPDEEVGGVDGAGKFVESPEFAEFNVGVVLDEGLATPSAGNYTLFYGERSTNWVTFRVKGNTGHGSRFIENTAVEKLVKILSKIYAVRAEQRKILDDATCGPAAAAKTLGDVLTVNVTALQTGVPSSSTKSGFALNVIPSEALIGLDVRVPLHIDTSRLQGIFDDWLGEYKDDVEVQYDNFSKHPPALSLSDPWLLALRKAIQDAAGVQTNLEIFPSGTDSRYFREKGLPCFGFSPMRDTPILLHDHNEFITEKALIEGIRVYTKIIPVLANLEHHEALS</sequence>
<dbReference type="EC" id="3.5.1.14" evidence="3"/>
<dbReference type="Pfam" id="PF01546">
    <property type="entry name" value="Peptidase_M20"/>
    <property type="match status" value="1"/>
</dbReference>
<evidence type="ECO:0000256" key="2">
    <source>
        <dbReference type="ARBA" id="ARBA00006247"/>
    </source>
</evidence>
<dbReference type="Proteomes" id="UP000591131">
    <property type="component" value="Unassembled WGS sequence"/>
</dbReference>
<evidence type="ECO:0000256" key="5">
    <source>
        <dbReference type="ARBA" id="ARBA00022723"/>
    </source>
</evidence>
<feature type="binding site" evidence="10">
    <location>
        <position position="225"/>
    </location>
    <ligand>
        <name>Zn(2+)</name>
        <dbReference type="ChEBI" id="CHEBI:29105"/>
        <label>1</label>
    </ligand>
</feature>
<dbReference type="Gene3D" id="3.30.70.360">
    <property type="match status" value="1"/>
</dbReference>
<evidence type="ECO:0000256" key="7">
    <source>
        <dbReference type="ARBA" id="ARBA00022833"/>
    </source>
</evidence>
<evidence type="ECO:0000256" key="6">
    <source>
        <dbReference type="ARBA" id="ARBA00022801"/>
    </source>
</evidence>
<evidence type="ECO:0000313" key="12">
    <source>
        <dbReference type="EMBL" id="KAF4660943.1"/>
    </source>
</evidence>
<dbReference type="InterPro" id="IPR002933">
    <property type="entry name" value="Peptidase_M20"/>
</dbReference>
<keyword evidence="4" id="KW-0963">Cytoplasm</keyword>
<dbReference type="GO" id="GO:0046872">
    <property type="term" value="F:metal ion binding"/>
    <property type="evidence" value="ECO:0007669"/>
    <property type="project" value="UniProtKB-KW"/>
</dbReference>
<feature type="domain" description="Peptidase M20 dimerisation" evidence="11">
    <location>
        <begin position="239"/>
        <end position="364"/>
    </location>
</feature>
<dbReference type="NCBIfam" id="TIGR01880">
    <property type="entry name" value="Ac-peptdase-euk"/>
    <property type="match status" value="1"/>
</dbReference>
<keyword evidence="13" id="KW-1185">Reference proteome</keyword>
<organism evidence="12 13">
    <name type="scientific">Perkinsus chesapeaki</name>
    <name type="common">Clam parasite</name>
    <name type="synonym">Perkinsus andrewsi</name>
    <dbReference type="NCBI Taxonomy" id="330153"/>
    <lineage>
        <taxon>Eukaryota</taxon>
        <taxon>Sar</taxon>
        <taxon>Alveolata</taxon>
        <taxon>Perkinsozoa</taxon>
        <taxon>Perkinsea</taxon>
        <taxon>Perkinsida</taxon>
        <taxon>Perkinsidae</taxon>
        <taxon>Perkinsus</taxon>
    </lineage>
</organism>
<feature type="binding site" evidence="10">
    <location>
        <position position="163"/>
    </location>
    <ligand>
        <name>Zn(2+)</name>
        <dbReference type="ChEBI" id="CHEBI:29105"/>
        <label>1</label>
    </ligand>
</feature>
<dbReference type="GO" id="GO:0006520">
    <property type="term" value="P:amino acid metabolic process"/>
    <property type="evidence" value="ECO:0007669"/>
    <property type="project" value="InterPro"/>
</dbReference>
<comment type="caution">
    <text evidence="12">The sequence shown here is derived from an EMBL/GenBank/DDBJ whole genome shotgun (WGS) entry which is preliminary data.</text>
</comment>
<name>A0A7J6LP04_PERCH</name>
<dbReference type="InterPro" id="IPR036264">
    <property type="entry name" value="Bact_exopeptidase_dim_dom"/>
</dbReference>
<dbReference type="GO" id="GO:0004046">
    <property type="term" value="F:aminoacylase activity"/>
    <property type="evidence" value="ECO:0007669"/>
    <property type="project" value="UniProtKB-EC"/>
</dbReference>
<reference evidence="12 13" key="1">
    <citation type="submission" date="2020-04" db="EMBL/GenBank/DDBJ databases">
        <title>Perkinsus chesapeaki whole genome sequence.</title>
        <authorList>
            <person name="Bogema D.R."/>
        </authorList>
    </citation>
    <scope>NUCLEOTIDE SEQUENCE [LARGE SCALE GENOMIC DNA]</scope>
    <source>
        <strain evidence="12">ATCC PRA-425</strain>
    </source>
</reference>
<evidence type="ECO:0000256" key="3">
    <source>
        <dbReference type="ARBA" id="ARBA00011913"/>
    </source>
</evidence>
<feature type="binding site" evidence="10">
    <location>
        <position position="198"/>
    </location>
    <ligand>
        <name>Zn(2+)</name>
        <dbReference type="ChEBI" id="CHEBI:29105"/>
        <label>2</label>
    </ligand>
</feature>
<dbReference type="PIRSF" id="PIRSF036696">
    <property type="entry name" value="ACY-1"/>
    <property type="match status" value="1"/>
</dbReference>
<accession>A0A7J6LP04</accession>
<keyword evidence="7 10" id="KW-0862">Zinc</keyword>
<gene>
    <name evidence="12" type="primary">ACY1</name>
    <name evidence="12" type="ORF">FOL47_006894</name>
</gene>
<dbReference type="InterPro" id="IPR010159">
    <property type="entry name" value="N-acyl_aa_amidohydrolase"/>
</dbReference>
<dbReference type="PROSITE" id="PS00758">
    <property type="entry name" value="ARGE_DAPE_CPG2_1"/>
    <property type="match status" value="1"/>
</dbReference>
<dbReference type="InterPro" id="IPR011650">
    <property type="entry name" value="Peptidase_M20_dimer"/>
</dbReference>
<feature type="active site" evidence="9">
    <location>
        <position position="133"/>
    </location>
</feature>
<dbReference type="AlphaFoldDB" id="A0A7J6LP04"/>